<dbReference type="SUPFAM" id="SSF53335">
    <property type="entry name" value="S-adenosyl-L-methionine-dependent methyltransferases"/>
    <property type="match status" value="1"/>
</dbReference>
<dbReference type="InterPro" id="IPR029063">
    <property type="entry name" value="SAM-dependent_MTases_sf"/>
</dbReference>
<evidence type="ECO:0000313" key="3">
    <source>
        <dbReference type="Proteomes" id="UP000575241"/>
    </source>
</evidence>
<keyword evidence="2" id="KW-0808">Transferase</keyword>
<dbReference type="RefSeq" id="WP_184164649.1">
    <property type="nucleotide sequence ID" value="NZ_JACHLN010000001.1"/>
</dbReference>
<evidence type="ECO:0000313" key="2">
    <source>
        <dbReference type="EMBL" id="MBB4838467.1"/>
    </source>
</evidence>
<dbReference type="EMBL" id="JACHLN010000001">
    <property type="protein sequence ID" value="MBB4838467.1"/>
    <property type="molecule type" value="Genomic_DNA"/>
</dbReference>
<dbReference type="GO" id="GO:0008168">
    <property type="term" value="F:methyltransferase activity"/>
    <property type="evidence" value="ECO:0007669"/>
    <property type="project" value="UniProtKB-KW"/>
</dbReference>
<comment type="caution">
    <text evidence="2">The sequence shown here is derived from an EMBL/GenBank/DDBJ whole genome shotgun (WGS) entry which is preliminary data.</text>
</comment>
<gene>
    <name evidence="2" type="ORF">HNP52_001518</name>
</gene>
<dbReference type="Gene3D" id="3.40.50.150">
    <property type="entry name" value="Vaccinia Virus protein VP39"/>
    <property type="match status" value="1"/>
</dbReference>
<accession>A0A7W7K0J8</accession>
<feature type="chain" id="PRO_5031055175" evidence="1">
    <location>
        <begin position="24"/>
        <end position="273"/>
    </location>
</feature>
<dbReference type="InterPro" id="IPR016980">
    <property type="entry name" value="S-AdoMet-dep_MeTrfase_Alr7345"/>
</dbReference>
<protein>
    <submittedName>
        <fullName evidence="2">Putative methyltransferase</fullName>
    </submittedName>
</protein>
<dbReference type="GO" id="GO:0032259">
    <property type="term" value="P:methylation"/>
    <property type="evidence" value="ECO:0007669"/>
    <property type="project" value="UniProtKB-KW"/>
</dbReference>
<proteinExistence type="predicted"/>
<keyword evidence="3" id="KW-1185">Reference proteome</keyword>
<name>A0A7W7K0J8_9SPHN</name>
<dbReference type="PIRSF" id="PIRSF031679">
    <property type="entry name" value="Mtase_Alr7345_prd"/>
    <property type="match status" value="1"/>
</dbReference>
<dbReference type="Proteomes" id="UP000575241">
    <property type="component" value="Unassembled WGS sequence"/>
</dbReference>
<keyword evidence="2" id="KW-0489">Methyltransferase</keyword>
<reference evidence="2 3" key="1">
    <citation type="submission" date="2020-08" db="EMBL/GenBank/DDBJ databases">
        <title>Functional genomics of gut bacteria from endangered species of beetles.</title>
        <authorList>
            <person name="Carlos-Shanley C."/>
        </authorList>
    </citation>
    <scope>NUCLEOTIDE SEQUENCE [LARGE SCALE GENOMIC DNA]</scope>
    <source>
        <strain evidence="2 3">S00224</strain>
    </source>
</reference>
<evidence type="ECO:0000256" key="1">
    <source>
        <dbReference type="SAM" id="SignalP"/>
    </source>
</evidence>
<feature type="signal peptide" evidence="1">
    <location>
        <begin position="1"/>
        <end position="23"/>
    </location>
</feature>
<keyword evidence="1" id="KW-0732">Signal</keyword>
<organism evidence="2 3">
    <name type="scientific">Sphingomonas kyeonggiensis</name>
    <dbReference type="NCBI Taxonomy" id="1268553"/>
    <lineage>
        <taxon>Bacteria</taxon>
        <taxon>Pseudomonadati</taxon>
        <taxon>Pseudomonadota</taxon>
        <taxon>Alphaproteobacteria</taxon>
        <taxon>Sphingomonadales</taxon>
        <taxon>Sphingomonadaceae</taxon>
        <taxon>Sphingomonas</taxon>
    </lineage>
</organism>
<sequence>MRQTLSVLAVLTTAAAVASVATGAPRTQRSAIAEAVSSPSRTPANVARDQYRHPVDTLTFFGVKPGNTVVEIWPGGGWYTEILAPLTRAKGNYYAAVGPDFPNGGKAVEAFKAKDPALYGHAKLVAFPAEAGQPRVPDGTADVVLTFRNVHNWRMGYKRNDQDYSPEAFKQMFAMLKKGGTLGIEDHRLPESASAEREKSSGYIKVSTVRRLAEQAGFVFAGASEVNANPRDTADWPDGVWTLPPSYRLKDVDRAKYAAIGESDRMTLKFRKP</sequence>
<dbReference type="AlphaFoldDB" id="A0A7W7K0J8"/>